<dbReference type="InterPro" id="IPR008686">
    <property type="entry name" value="RNA_pol_mitovir"/>
</dbReference>
<dbReference type="InterPro" id="IPR043502">
    <property type="entry name" value="DNA/RNA_pol_sf"/>
</dbReference>
<dbReference type="PANTHER" id="PTHR34456:SF13">
    <property type="entry name" value="REVERSE TRANSCRIPTASE DOMAIN-CONTAINING PROTEIN"/>
    <property type="match status" value="1"/>
</dbReference>
<keyword evidence="3" id="KW-0548">Nucleotidyltransferase</keyword>
<dbReference type="InterPro" id="IPR000477">
    <property type="entry name" value="RT_dom"/>
</dbReference>
<evidence type="ECO:0000256" key="2">
    <source>
        <dbReference type="ARBA" id="ARBA00022679"/>
    </source>
</evidence>
<feature type="domain" description="Reverse transcriptase" evidence="4">
    <location>
        <begin position="212"/>
        <end position="436"/>
    </location>
</feature>
<evidence type="ECO:0000256" key="1">
    <source>
        <dbReference type="ARBA" id="ARBA00022484"/>
    </source>
</evidence>
<keyword evidence="1 5" id="KW-0696">RNA-directed RNA polymerase</keyword>
<keyword evidence="2" id="KW-0808">Transferase</keyword>
<proteinExistence type="predicted"/>
<evidence type="ECO:0000259" key="4">
    <source>
        <dbReference type="PROSITE" id="PS50878"/>
    </source>
</evidence>
<evidence type="ECO:0000313" key="5">
    <source>
        <dbReference type="EMBL" id="QIR30230.1"/>
    </source>
</evidence>
<organism evidence="5">
    <name type="scientific">Plasmopara viticola lesion associated mitovirus 6</name>
    <dbReference type="NCBI Taxonomy" id="2719486"/>
    <lineage>
        <taxon>Viruses</taxon>
        <taxon>Riboviria</taxon>
        <taxon>Orthornavirae</taxon>
        <taxon>Lenarviricota</taxon>
        <taxon>Howeltoviricetes</taxon>
        <taxon>Cryppavirales</taxon>
        <taxon>Mitoviridae</taxon>
        <taxon>Mitovirus</taxon>
    </lineage>
</organism>
<dbReference type="EMBL" id="MN539768">
    <property type="protein sequence ID" value="QIR30230.1"/>
    <property type="molecule type" value="Genomic_RNA"/>
</dbReference>
<protein>
    <submittedName>
        <fullName evidence="5">RNA-dependent RNA polymerase</fullName>
    </submittedName>
</protein>
<dbReference type="Pfam" id="PF05919">
    <property type="entry name" value="Mitovir_RNA_pol"/>
    <property type="match status" value="1"/>
</dbReference>
<sequence length="717" mass="83169">MKNLSYNIIVKLCHLIFPSIQVKVYLNPFFKIVVRLIRTQGLIKTVKFLKMCRLHCTRYICGQPLLYNDMKIGIDPSGWPKILLFLKPLAQGSLEQRKFLMTILCISRSMKPVGKERKKLLPDYESITKPGRITKIIPTGFIKDFVKRNKLVCDHPEFDIKNVYLSNKAGPHGKATLTALESLRNYTYPLMQAIFNITSESGATYFSESYSYSWDKDLGKENEGLGKLSFIYDPECKLRIVAIVDYYTQLFLKPIHEKIFKKLNNLPCDRTFTQDPTHQWKDDDNSFWSIDLSSATDRFPITLQRRLLEQMFSDRLAKSWEYILSTREFKTPEGNWLKYSAGQPMGSYSSWAAFTITHHLVVHWCAKLEGIDNFSDYILLGDDIVIKNDKVAKRYIKWINCLGVSISMHKTHVSKDTYEFAKRWYSKGKEITGLPLNGIIENINNPFIVMVNLFDYFKIKENYLGSTKNLSDLVFALYKGLNRKLSVKYCNSRFKLKVKTFHESLNFSFGYSTIDSLREILCHNITNDYYVIPNDNLIHHVYDDVIRLGLGRSIADSMISLSTISSKIIDRKDQLNLGDINEIRKFPIFKGIVNHIDRYKETVKSWDNEILTFRQKSKDLLMLNIDNLFTKERNKTLELMNTGKVFNLGFKEINQMDEIIYGSATVESTYTFTSDLFSKLQNGYSMKLNDLEKLDQGCYEPPVVRTAEDIASAWANF</sequence>
<accession>A0A6G9RV50</accession>
<dbReference type="PROSITE" id="PS50878">
    <property type="entry name" value="RT_POL"/>
    <property type="match status" value="1"/>
</dbReference>
<dbReference type="PANTHER" id="PTHR34456">
    <property type="entry name" value="MITOVIRUS RNA-DEPENDENT RNA POLYMERASE"/>
    <property type="match status" value="1"/>
</dbReference>
<dbReference type="GO" id="GO:0003968">
    <property type="term" value="F:RNA-directed RNA polymerase activity"/>
    <property type="evidence" value="ECO:0007669"/>
    <property type="project" value="UniProtKB-KW"/>
</dbReference>
<evidence type="ECO:0000256" key="3">
    <source>
        <dbReference type="ARBA" id="ARBA00022695"/>
    </source>
</evidence>
<dbReference type="SUPFAM" id="SSF56672">
    <property type="entry name" value="DNA/RNA polymerases"/>
    <property type="match status" value="1"/>
</dbReference>
<reference evidence="5" key="1">
    <citation type="journal article" date="2020" name="Virus Evol.">
        <title>Analysis of the virome associated to grapevine downy mildew lesions reveals new mycovirus lineages.</title>
        <authorList>
            <person name="Chiapello M."/>
            <person name="Rodriguez-Romero J."/>
            <person name="Ayllon M.A."/>
            <person name="Turina M."/>
        </authorList>
    </citation>
    <scope>NUCLEOTIDE SEQUENCE</scope>
    <source>
        <strain evidence="5">DMG-D_DN32667</strain>
    </source>
</reference>
<name>A0A6G9RV50_9VIRU</name>